<evidence type="ECO:0000256" key="1">
    <source>
        <dbReference type="ARBA" id="ARBA00004230"/>
    </source>
</evidence>
<evidence type="ECO:0000256" key="7">
    <source>
        <dbReference type="ARBA" id="ARBA00034142"/>
    </source>
</evidence>
<dbReference type="InterPro" id="IPR043597">
    <property type="entry name" value="TPH_dom"/>
</dbReference>
<feature type="domain" description="Trichohyalin-plectin-homology" evidence="10">
    <location>
        <begin position="182"/>
        <end position="529"/>
    </location>
</feature>
<proteinExistence type="inferred from homology"/>
<sequence length="545" mass="65173">NSFHHPSSLAMLAGAGGNCRPRRTEGTVLFTADVDNSELDRPMNVNLSRTGSPIVVLRDVDSARKSLGWGHKPETIRLITRDLIRDLIVPKLDPSGESLIISPEDFQRIKDSSRVFTKEEREAQKAALKAEREATIVAVNERKKSMKLKEILRKKNEKLNDLEEEAKERAQYLLQRAANMRMEQEDEIKSLGEIILEAKCHAIRDAQILEKRQIEKEMNEEEMRLAKMMEAERQKVGMMQDELERKRKEEKYRGKRHLLEQIQKNEEMRSVKSEQRDQEAQEMLEYLERLQFEDEREMERRRREQLRLQAEIRRVNDENEKRKQEMLEQEKMADRRVLEYQRKKMEREAEFEAEQEKIRREKEMETARLRALQEKAQDHQAEQDALRAKRNQEATEREWRRKEKDAAHKKAQTEAMLKQSRLEQVAHKEHTLAVQVQRDRAEFERIVRIQQEQIEKERKEHEKRVALQQTHADEIRRQVREHQQKQVQERIAIFEEGKRLKEEARRRSERLNEIKRKKLDELRAAGLPEKYCAQVERKAYVQSVH</sequence>
<dbReference type="PANTHER" id="PTHR15504:SF0">
    <property type="entry name" value="CILIA- AND FLAGELLA-ASSOCIATED PROTEIN 45"/>
    <property type="match status" value="1"/>
</dbReference>
<dbReference type="GO" id="GO:0160112">
    <property type="term" value="C:axonemal B tubule inner sheath"/>
    <property type="evidence" value="ECO:0007669"/>
    <property type="project" value="Ensembl"/>
</dbReference>
<keyword evidence="5" id="KW-0966">Cell projection</keyword>
<dbReference type="GO" id="GO:0005576">
    <property type="term" value="C:extracellular region"/>
    <property type="evidence" value="ECO:0007669"/>
    <property type="project" value="GOC"/>
</dbReference>
<evidence type="ECO:0000256" key="4">
    <source>
        <dbReference type="ARBA" id="ARBA00023069"/>
    </source>
</evidence>
<reference evidence="11 12" key="1">
    <citation type="journal article" date="2019" name="Proc. Natl. Acad. Sci. U.S.A.">
        <title>Regulatory changes in pterin and carotenoid genes underlie balanced color polymorphisms in the wall lizard.</title>
        <authorList>
            <person name="Andrade P."/>
            <person name="Pinho C."/>
            <person name="Perez I de Lanuza G."/>
            <person name="Afonso S."/>
            <person name="Brejcha J."/>
            <person name="Rubin C.J."/>
            <person name="Wallerman O."/>
            <person name="Pereira P."/>
            <person name="Sabatino S.J."/>
            <person name="Bellati A."/>
            <person name="Pellitteri-Rosa D."/>
            <person name="Bosakova Z."/>
            <person name="Bunikis I."/>
            <person name="Carretero M.A."/>
            <person name="Feiner N."/>
            <person name="Marsik P."/>
            <person name="Pauperio F."/>
            <person name="Salvi D."/>
            <person name="Soler L."/>
            <person name="While G.M."/>
            <person name="Uller T."/>
            <person name="Font E."/>
            <person name="Andersson L."/>
            <person name="Carneiro M."/>
        </authorList>
    </citation>
    <scope>NUCLEOTIDE SEQUENCE</scope>
</reference>
<keyword evidence="4" id="KW-0969">Cilium</keyword>
<gene>
    <name evidence="11" type="primary">CFAP45</name>
</gene>
<organism evidence="11 12">
    <name type="scientific">Podarcis muralis</name>
    <name type="common">Wall lizard</name>
    <name type="synonym">Lacerta muralis</name>
    <dbReference type="NCBI Taxonomy" id="64176"/>
    <lineage>
        <taxon>Eukaryota</taxon>
        <taxon>Metazoa</taxon>
        <taxon>Chordata</taxon>
        <taxon>Craniata</taxon>
        <taxon>Vertebrata</taxon>
        <taxon>Euteleostomi</taxon>
        <taxon>Lepidosauria</taxon>
        <taxon>Squamata</taxon>
        <taxon>Bifurcata</taxon>
        <taxon>Unidentata</taxon>
        <taxon>Episquamata</taxon>
        <taxon>Laterata</taxon>
        <taxon>Lacertibaenia</taxon>
        <taxon>Lacertidae</taxon>
        <taxon>Podarcis</taxon>
    </lineage>
</organism>
<evidence type="ECO:0000313" key="11">
    <source>
        <dbReference type="Ensembl" id="ENSPMRP00000028578.1"/>
    </source>
</evidence>
<accession>A0A670JTV1</accession>
<dbReference type="GO" id="GO:0030317">
    <property type="term" value="P:flagellated sperm motility"/>
    <property type="evidence" value="ECO:0007669"/>
    <property type="project" value="Ensembl"/>
</dbReference>
<dbReference type="GO" id="GO:0016208">
    <property type="term" value="F:AMP binding"/>
    <property type="evidence" value="ECO:0007669"/>
    <property type="project" value="Ensembl"/>
</dbReference>
<evidence type="ECO:0000256" key="3">
    <source>
        <dbReference type="ARBA" id="ARBA00023054"/>
    </source>
</evidence>
<dbReference type="GO" id="GO:0090660">
    <property type="term" value="P:cerebrospinal fluid circulation"/>
    <property type="evidence" value="ECO:0007669"/>
    <property type="project" value="Ensembl"/>
</dbReference>
<dbReference type="GO" id="GO:0061966">
    <property type="term" value="P:establishment of left/right asymmetry"/>
    <property type="evidence" value="ECO:0007669"/>
    <property type="project" value="Ensembl"/>
</dbReference>
<reference evidence="11" key="3">
    <citation type="submission" date="2025-09" db="UniProtKB">
        <authorList>
            <consortium name="Ensembl"/>
        </authorList>
    </citation>
    <scope>IDENTIFICATION</scope>
</reference>
<dbReference type="Proteomes" id="UP000472272">
    <property type="component" value="Chromosome 16"/>
</dbReference>
<evidence type="ECO:0000256" key="5">
    <source>
        <dbReference type="ARBA" id="ARBA00023273"/>
    </source>
</evidence>
<dbReference type="OMA" id="WGHKPET"/>
<name>A0A670JTV1_PODMU</name>
<dbReference type="PANTHER" id="PTHR15504">
    <property type="entry name" value="NASOPHARYNGEAL EPITHELIUM SPECIFIC PROTEIN 1"/>
    <property type="match status" value="1"/>
</dbReference>
<reference evidence="11" key="2">
    <citation type="submission" date="2025-08" db="UniProtKB">
        <authorList>
            <consortium name="Ensembl"/>
        </authorList>
    </citation>
    <scope>IDENTIFICATION</scope>
</reference>
<feature type="coiled-coil region" evidence="8">
    <location>
        <begin position="145"/>
        <end position="176"/>
    </location>
</feature>
<dbReference type="GeneTree" id="ENSGT00730000111174"/>
<feature type="coiled-coil region" evidence="8">
    <location>
        <begin position="440"/>
        <end position="469"/>
    </location>
</feature>
<keyword evidence="2" id="KW-0282">Flagellum</keyword>
<evidence type="ECO:0000256" key="2">
    <source>
        <dbReference type="ARBA" id="ARBA00022846"/>
    </source>
</evidence>
<keyword evidence="12" id="KW-1185">Reference proteome</keyword>
<keyword evidence="3 8" id="KW-0175">Coiled coil</keyword>
<evidence type="ECO:0000256" key="9">
    <source>
        <dbReference type="SAM" id="MobiDB-lite"/>
    </source>
</evidence>
<evidence type="ECO:0000256" key="6">
    <source>
        <dbReference type="ARBA" id="ARBA00034116"/>
    </source>
</evidence>
<dbReference type="InterPro" id="IPR033253">
    <property type="entry name" value="CFAP45"/>
</dbReference>
<protein>
    <recommendedName>
        <fullName evidence="7">Cilia- and flagella-associated protein 45</fullName>
    </recommendedName>
</protein>
<feature type="coiled-coil region" evidence="8">
    <location>
        <begin position="497"/>
        <end position="525"/>
    </location>
</feature>
<evidence type="ECO:0000259" key="10">
    <source>
        <dbReference type="Pfam" id="PF13868"/>
    </source>
</evidence>
<evidence type="ECO:0000313" key="12">
    <source>
        <dbReference type="Proteomes" id="UP000472272"/>
    </source>
</evidence>
<dbReference type="GO" id="GO:0060287">
    <property type="term" value="P:epithelial cilium movement involved in determination of left/right asymmetry"/>
    <property type="evidence" value="ECO:0007669"/>
    <property type="project" value="Ensembl"/>
</dbReference>
<feature type="region of interest" description="Disordered" evidence="9">
    <location>
        <begin position="375"/>
        <end position="410"/>
    </location>
</feature>
<dbReference type="Ensembl" id="ENSPMRT00000030317.1">
    <property type="protein sequence ID" value="ENSPMRP00000028578.1"/>
    <property type="gene ID" value="ENSPMRG00000018455.1"/>
</dbReference>
<comment type="similarity">
    <text evidence="6">Belongs to the CFAP45 family.</text>
</comment>
<comment type="subcellular location">
    <subcellularLocation>
        <location evidence="1">Cell projection</location>
        <location evidence="1">Cilium</location>
        <location evidence="1">Flagellum</location>
    </subcellularLocation>
</comment>
<dbReference type="GO" id="GO:0036126">
    <property type="term" value="C:sperm flagellum"/>
    <property type="evidence" value="ECO:0007669"/>
    <property type="project" value="Ensembl"/>
</dbReference>
<feature type="coiled-coil region" evidence="8">
    <location>
        <begin position="204"/>
        <end position="265"/>
    </location>
</feature>
<dbReference type="GO" id="GO:0060296">
    <property type="term" value="P:regulation of cilium beat frequency involved in ciliary motility"/>
    <property type="evidence" value="ECO:0007669"/>
    <property type="project" value="Ensembl"/>
</dbReference>
<dbReference type="AlphaFoldDB" id="A0A670JTV1"/>
<dbReference type="GO" id="GO:0097728">
    <property type="term" value="C:9+0 motile cilium"/>
    <property type="evidence" value="ECO:0007669"/>
    <property type="project" value="Ensembl"/>
</dbReference>
<dbReference type="Pfam" id="PF13868">
    <property type="entry name" value="TPH"/>
    <property type="match status" value="1"/>
</dbReference>
<evidence type="ECO:0000256" key="8">
    <source>
        <dbReference type="SAM" id="Coils"/>
    </source>
</evidence>